<evidence type="ECO:0000256" key="1">
    <source>
        <dbReference type="ARBA" id="ARBA00000085"/>
    </source>
</evidence>
<dbReference type="Pfam" id="PF02518">
    <property type="entry name" value="HATPase_c"/>
    <property type="match status" value="1"/>
</dbReference>
<dbReference type="SMART" id="SM00091">
    <property type="entry name" value="PAS"/>
    <property type="match status" value="1"/>
</dbReference>
<dbReference type="PROSITE" id="PS50109">
    <property type="entry name" value="HIS_KIN"/>
    <property type="match status" value="1"/>
</dbReference>
<evidence type="ECO:0000256" key="12">
    <source>
        <dbReference type="ARBA" id="ARBA00023136"/>
    </source>
</evidence>
<feature type="domain" description="PAS" evidence="15">
    <location>
        <begin position="227"/>
        <end position="294"/>
    </location>
</feature>
<dbReference type="PANTHER" id="PTHR42878">
    <property type="entry name" value="TWO-COMPONENT HISTIDINE KINASE"/>
    <property type="match status" value="1"/>
</dbReference>
<keyword evidence="4" id="KW-0597">Phosphoprotein</keyword>
<dbReference type="Pfam" id="PF00512">
    <property type="entry name" value="HisKA"/>
    <property type="match status" value="1"/>
</dbReference>
<dbReference type="SUPFAM" id="SSF55785">
    <property type="entry name" value="PYP-like sensor domain (PAS domain)"/>
    <property type="match status" value="1"/>
</dbReference>
<evidence type="ECO:0000256" key="3">
    <source>
        <dbReference type="ARBA" id="ARBA00012438"/>
    </source>
</evidence>
<dbReference type="SUPFAM" id="SSF55874">
    <property type="entry name" value="ATPase domain of HSP90 chaperone/DNA topoisomerase II/histidine kinase"/>
    <property type="match status" value="1"/>
</dbReference>
<dbReference type="InterPro" id="IPR003594">
    <property type="entry name" value="HATPase_dom"/>
</dbReference>
<dbReference type="FunFam" id="3.30.565.10:FF:000006">
    <property type="entry name" value="Sensor histidine kinase WalK"/>
    <property type="match status" value="1"/>
</dbReference>
<evidence type="ECO:0000313" key="17">
    <source>
        <dbReference type="EMBL" id="EEI89643.1"/>
    </source>
</evidence>
<dbReference type="CDD" id="cd00130">
    <property type="entry name" value="PAS"/>
    <property type="match status" value="1"/>
</dbReference>
<organism evidence="17 18">
    <name type="scientific">Sphingobacterium spiritivorum ATCC 33300</name>
    <dbReference type="NCBI Taxonomy" id="525372"/>
    <lineage>
        <taxon>Bacteria</taxon>
        <taxon>Pseudomonadati</taxon>
        <taxon>Bacteroidota</taxon>
        <taxon>Sphingobacteriia</taxon>
        <taxon>Sphingobacteriales</taxon>
        <taxon>Sphingobacteriaceae</taxon>
        <taxon>Sphingobacterium</taxon>
    </lineage>
</organism>
<dbReference type="PROSITE" id="PS50112">
    <property type="entry name" value="PAS"/>
    <property type="match status" value="1"/>
</dbReference>
<keyword evidence="10 13" id="KW-1133">Transmembrane helix</keyword>
<dbReference type="Proteomes" id="UP000006241">
    <property type="component" value="Unassembled WGS sequence"/>
</dbReference>
<feature type="domain" description="Histidine kinase" evidence="14">
    <location>
        <begin position="358"/>
        <end position="574"/>
    </location>
</feature>
<keyword evidence="11" id="KW-0902">Two-component regulatory system</keyword>
<dbReference type="GO" id="GO:0005524">
    <property type="term" value="F:ATP binding"/>
    <property type="evidence" value="ECO:0007669"/>
    <property type="project" value="UniProtKB-KW"/>
</dbReference>
<keyword evidence="9" id="KW-0067">ATP-binding</keyword>
<dbReference type="GO" id="GO:0000155">
    <property type="term" value="F:phosphorelay sensor kinase activity"/>
    <property type="evidence" value="ECO:0007669"/>
    <property type="project" value="InterPro"/>
</dbReference>
<dbReference type="InterPro" id="IPR036890">
    <property type="entry name" value="HATPase_C_sf"/>
</dbReference>
<dbReference type="GO" id="GO:0016020">
    <property type="term" value="C:membrane"/>
    <property type="evidence" value="ECO:0007669"/>
    <property type="project" value="UniProtKB-SubCell"/>
</dbReference>
<evidence type="ECO:0000256" key="5">
    <source>
        <dbReference type="ARBA" id="ARBA00022679"/>
    </source>
</evidence>
<dbReference type="GO" id="GO:0030295">
    <property type="term" value="F:protein kinase activator activity"/>
    <property type="evidence" value="ECO:0007669"/>
    <property type="project" value="TreeGrafter"/>
</dbReference>
<dbReference type="SMART" id="SM00304">
    <property type="entry name" value="HAMP"/>
    <property type="match status" value="1"/>
</dbReference>
<dbReference type="GO" id="GO:0007234">
    <property type="term" value="P:osmosensory signaling via phosphorelay pathway"/>
    <property type="evidence" value="ECO:0007669"/>
    <property type="project" value="TreeGrafter"/>
</dbReference>
<evidence type="ECO:0000259" key="14">
    <source>
        <dbReference type="PROSITE" id="PS50109"/>
    </source>
</evidence>
<dbReference type="CDD" id="cd00082">
    <property type="entry name" value="HisKA"/>
    <property type="match status" value="1"/>
</dbReference>
<dbReference type="Gene3D" id="3.30.450.20">
    <property type="entry name" value="PAS domain"/>
    <property type="match status" value="1"/>
</dbReference>
<dbReference type="InterPro" id="IPR036097">
    <property type="entry name" value="HisK_dim/P_sf"/>
</dbReference>
<evidence type="ECO:0000256" key="13">
    <source>
        <dbReference type="SAM" id="Phobius"/>
    </source>
</evidence>
<dbReference type="InterPro" id="IPR035965">
    <property type="entry name" value="PAS-like_dom_sf"/>
</dbReference>
<name>C2G5D4_SPHSI</name>
<evidence type="ECO:0000256" key="7">
    <source>
        <dbReference type="ARBA" id="ARBA00022741"/>
    </source>
</evidence>
<accession>C2G5D4</accession>
<evidence type="ECO:0000256" key="6">
    <source>
        <dbReference type="ARBA" id="ARBA00022692"/>
    </source>
</evidence>
<evidence type="ECO:0000259" key="16">
    <source>
        <dbReference type="PROSITE" id="PS50885"/>
    </source>
</evidence>
<evidence type="ECO:0000256" key="2">
    <source>
        <dbReference type="ARBA" id="ARBA00004141"/>
    </source>
</evidence>
<keyword evidence="12 13" id="KW-0472">Membrane</keyword>
<dbReference type="CDD" id="cd06225">
    <property type="entry name" value="HAMP"/>
    <property type="match status" value="1"/>
</dbReference>
<comment type="caution">
    <text evidence="17">The sequence shown here is derived from an EMBL/GenBank/DDBJ whole genome shotgun (WGS) entry which is preliminary data.</text>
</comment>
<evidence type="ECO:0000313" key="18">
    <source>
        <dbReference type="Proteomes" id="UP000006241"/>
    </source>
</evidence>
<dbReference type="InterPro" id="IPR013767">
    <property type="entry name" value="PAS_fold"/>
</dbReference>
<protein>
    <recommendedName>
        <fullName evidence="3">histidine kinase</fullName>
        <ecNumber evidence="3">2.7.13.3</ecNumber>
    </recommendedName>
</protein>
<feature type="domain" description="HAMP" evidence="16">
    <location>
        <begin position="166"/>
        <end position="218"/>
    </location>
</feature>
<dbReference type="EMBL" id="ACHB01000101">
    <property type="protein sequence ID" value="EEI89643.1"/>
    <property type="molecule type" value="Genomic_DNA"/>
</dbReference>
<keyword evidence="5 17" id="KW-0808">Transferase</keyword>
<dbReference type="InterPro" id="IPR003661">
    <property type="entry name" value="HisK_dim/P_dom"/>
</dbReference>
<reference evidence="17 18" key="1">
    <citation type="submission" date="2009-01" db="EMBL/GenBank/DDBJ databases">
        <authorList>
            <person name="Qin X."/>
            <person name="Bachman B."/>
            <person name="Battles P."/>
            <person name="Bell A."/>
            <person name="Bess C."/>
            <person name="Bickham C."/>
            <person name="Chaboub L."/>
            <person name="Chen D."/>
            <person name="Coyle M."/>
            <person name="Deiros D.R."/>
            <person name="Dinh H."/>
            <person name="Forbes L."/>
            <person name="Fowler G."/>
            <person name="Francisco L."/>
            <person name="Fu Q."/>
            <person name="Gubbala S."/>
            <person name="Hale W."/>
            <person name="Han Y."/>
            <person name="Hemphill L."/>
            <person name="Highlander S.K."/>
            <person name="Hirani K."/>
            <person name="Hogues M."/>
            <person name="Jackson L."/>
            <person name="Jakkamsetti A."/>
            <person name="Javaid M."/>
            <person name="Jiang H."/>
            <person name="Korchina V."/>
            <person name="Kovar C."/>
            <person name="Lara F."/>
            <person name="Lee S."/>
            <person name="Mata R."/>
            <person name="Mathew T."/>
            <person name="Moen C."/>
            <person name="Morales K."/>
            <person name="Munidasa M."/>
            <person name="Nazareth L."/>
            <person name="Ngo R."/>
            <person name="Nguyen L."/>
            <person name="Okwuonu G."/>
            <person name="Ongeri F."/>
            <person name="Patil S."/>
            <person name="Petrosino J."/>
            <person name="Pham C."/>
            <person name="Pham P."/>
            <person name="Pu L.-L."/>
            <person name="Puazo M."/>
            <person name="Raj R."/>
            <person name="Reid J."/>
            <person name="Rouhana J."/>
            <person name="Saada N."/>
            <person name="Shang Y."/>
            <person name="Simmons D."/>
            <person name="Thornton R."/>
            <person name="Warren J."/>
            <person name="Weissenberger G."/>
            <person name="Zhang J."/>
            <person name="Zhang L."/>
            <person name="Zhou C."/>
            <person name="Zhu D."/>
            <person name="Muzny D."/>
            <person name="Worley K."/>
            <person name="Gibbs R."/>
        </authorList>
    </citation>
    <scope>NUCLEOTIDE SEQUENCE [LARGE SCALE GENOMIC DNA]</scope>
    <source>
        <strain evidence="17 18">ATCC 33300</strain>
    </source>
</reference>
<dbReference type="InterPro" id="IPR050351">
    <property type="entry name" value="BphY/WalK/GraS-like"/>
</dbReference>
<proteinExistence type="predicted"/>
<dbReference type="InterPro" id="IPR003660">
    <property type="entry name" value="HAMP_dom"/>
</dbReference>
<dbReference type="InterPro" id="IPR004358">
    <property type="entry name" value="Sig_transdc_His_kin-like_C"/>
</dbReference>
<sequence length="574" mass="64293">MRTKEKLTFGVGVLFLLIVLLAGVSTYYVNSLKKDTKNILLANYNTLEYGRNMLLALDKLDSDPQALTDFEKNLRLQRANETEKGEKEATEQIVVHLDELKKNPQTANLKALIREDIAEVMRLNMEAIGRKSDIANETAASAIIWISVTGALCFLIAFVLFVNLPGNIADPIRELTGSIRQIAAQNYSERVHFEGHSEFGELARSFNTMAQKLEEYSNSKLATILKEKTRIETLINNMHDPVIGIDEQKKILFANHEALKVTGLDLTTIQGRQIQDIAVSNDLVRLLIRDMMNPGQGSAEPVKIAADGKQQYFEKEIIDINVVPTGEQNSELIGYVIMLKNITPFKELDFAKTNFIATVSHELKTPISSIKMSLNILAHERTGTLTNEQQQLLESIGDDSERLLKITSELLNMSQVETGNIQLNMQANDPLEILKYAVDTTRIPAEQKGLSIIQQVQPDLPFIQADAEKTAWVLTNFITNAIRYSSDHNEIIVSLYREQDRLVFAVQDFGRGIDSRYQERIFERYFQIPGSAKSGTGLGLAISKDFIENQAGKIGVESKPGLGSTFYFSFPVES</sequence>
<dbReference type="PANTHER" id="PTHR42878:SF7">
    <property type="entry name" value="SENSOR HISTIDINE KINASE GLRK"/>
    <property type="match status" value="1"/>
</dbReference>
<feature type="transmembrane region" description="Helical" evidence="13">
    <location>
        <begin position="142"/>
        <end position="164"/>
    </location>
</feature>
<dbReference type="SUPFAM" id="SSF47384">
    <property type="entry name" value="Homodimeric domain of signal transducing histidine kinase"/>
    <property type="match status" value="1"/>
</dbReference>
<dbReference type="SMART" id="SM00387">
    <property type="entry name" value="HATPase_c"/>
    <property type="match status" value="1"/>
</dbReference>
<dbReference type="EC" id="2.7.13.3" evidence="3"/>
<keyword evidence="8" id="KW-0418">Kinase</keyword>
<dbReference type="SMART" id="SM00388">
    <property type="entry name" value="HisKA"/>
    <property type="match status" value="1"/>
</dbReference>
<dbReference type="Gene3D" id="1.10.287.130">
    <property type="match status" value="1"/>
</dbReference>
<dbReference type="PRINTS" id="PR00344">
    <property type="entry name" value="BCTRLSENSOR"/>
</dbReference>
<evidence type="ECO:0000256" key="11">
    <source>
        <dbReference type="ARBA" id="ARBA00023012"/>
    </source>
</evidence>
<keyword evidence="6 13" id="KW-0812">Transmembrane</keyword>
<dbReference type="GO" id="GO:0006355">
    <property type="term" value="P:regulation of DNA-templated transcription"/>
    <property type="evidence" value="ECO:0007669"/>
    <property type="project" value="InterPro"/>
</dbReference>
<evidence type="ECO:0000256" key="10">
    <source>
        <dbReference type="ARBA" id="ARBA00022989"/>
    </source>
</evidence>
<dbReference type="HOGENOM" id="CLU_000445_89_2_10"/>
<dbReference type="InterPro" id="IPR000014">
    <property type="entry name" value="PAS"/>
</dbReference>
<evidence type="ECO:0000259" key="15">
    <source>
        <dbReference type="PROSITE" id="PS50112"/>
    </source>
</evidence>
<dbReference type="PROSITE" id="PS50885">
    <property type="entry name" value="HAMP"/>
    <property type="match status" value="1"/>
</dbReference>
<dbReference type="AlphaFoldDB" id="C2G5D4"/>
<dbReference type="Gene3D" id="6.10.340.10">
    <property type="match status" value="1"/>
</dbReference>
<evidence type="ECO:0000256" key="8">
    <source>
        <dbReference type="ARBA" id="ARBA00022777"/>
    </source>
</evidence>
<comment type="catalytic activity">
    <reaction evidence="1">
        <text>ATP + protein L-histidine = ADP + protein N-phospho-L-histidine.</text>
        <dbReference type="EC" id="2.7.13.3"/>
    </reaction>
</comment>
<comment type="subcellular location">
    <subcellularLocation>
        <location evidence="2">Membrane</location>
        <topology evidence="2">Multi-pass membrane protein</topology>
    </subcellularLocation>
</comment>
<dbReference type="Gene3D" id="3.30.565.10">
    <property type="entry name" value="Histidine kinase-like ATPase, C-terminal domain"/>
    <property type="match status" value="1"/>
</dbReference>
<dbReference type="InterPro" id="IPR005467">
    <property type="entry name" value="His_kinase_dom"/>
</dbReference>
<dbReference type="SUPFAM" id="SSF158472">
    <property type="entry name" value="HAMP domain-like"/>
    <property type="match status" value="1"/>
</dbReference>
<evidence type="ECO:0000256" key="9">
    <source>
        <dbReference type="ARBA" id="ARBA00022840"/>
    </source>
</evidence>
<dbReference type="Pfam" id="PF00672">
    <property type="entry name" value="HAMP"/>
    <property type="match status" value="1"/>
</dbReference>
<dbReference type="GO" id="GO:0000156">
    <property type="term" value="F:phosphorelay response regulator activity"/>
    <property type="evidence" value="ECO:0007669"/>
    <property type="project" value="TreeGrafter"/>
</dbReference>
<dbReference type="RefSeq" id="WP_003005079.1">
    <property type="nucleotide sequence ID" value="NZ_GG668630.1"/>
</dbReference>
<dbReference type="NCBIfam" id="TIGR00229">
    <property type="entry name" value="sensory_box"/>
    <property type="match status" value="1"/>
</dbReference>
<keyword evidence="7" id="KW-0547">Nucleotide-binding</keyword>
<feature type="transmembrane region" description="Helical" evidence="13">
    <location>
        <begin position="7"/>
        <end position="29"/>
    </location>
</feature>
<gene>
    <name evidence="17" type="ORF">HMPREF0765_4790</name>
</gene>
<evidence type="ECO:0000256" key="4">
    <source>
        <dbReference type="ARBA" id="ARBA00022553"/>
    </source>
</evidence>
<dbReference type="Pfam" id="PF00989">
    <property type="entry name" value="PAS"/>
    <property type="match status" value="1"/>
</dbReference>